<reference evidence="1" key="1">
    <citation type="submission" date="2021-06" db="EMBL/GenBank/DDBJ databases">
        <authorList>
            <person name="Kallberg Y."/>
            <person name="Tangrot J."/>
            <person name="Rosling A."/>
        </authorList>
    </citation>
    <scope>NUCLEOTIDE SEQUENCE</scope>
    <source>
        <strain evidence="1">MA461A</strain>
    </source>
</reference>
<sequence>NGDKMYDFAYSYRIHSTDNTNGNLRNDGAGYNARPVQVVVKDQNVSIRLKGVKIDAQKLKEDYDIPLKSDQSIYSNGNSSTTYCVKGGVKGIIDGTTFEIGEHIDLCSACITREFEIVK</sequence>
<comment type="caution">
    <text evidence="1">The sequence shown here is derived from an EMBL/GenBank/DDBJ whole genome shotgun (WGS) entry which is preliminary data.</text>
</comment>
<gene>
    <name evidence="1" type="ORF">RPERSI_LOCUS29510</name>
</gene>
<evidence type="ECO:0000313" key="2">
    <source>
        <dbReference type="Proteomes" id="UP000789920"/>
    </source>
</evidence>
<accession>A0ACA9SE52</accession>
<dbReference type="Proteomes" id="UP000789920">
    <property type="component" value="Unassembled WGS sequence"/>
</dbReference>
<feature type="non-terminal residue" evidence="1">
    <location>
        <position position="1"/>
    </location>
</feature>
<proteinExistence type="predicted"/>
<evidence type="ECO:0000313" key="1">
    <source>
        <dbReference type="EMBL" id="CAG8835326.1"/>
    </source>
</evidence>
<organism evidence="1 2">
    <name type="scientific">Racocetra persica</name>
    <dbReference type="NCBI Taxonomy" id="160502"/>
    <lineage>
        <taxon>Eukaryota</taxon>
        <taxon>Fungi</taxon>
        <taxon>Fungi incertae sedis</taxon>
        <taxon>Mucoromycota</taxon>
        <taxon>Glomeromycotina</taxon>
        <taxon>Glomeromycetes</taxon>
        <taxon>Diversisporales</taxon>
        <taxon>Gigasporaceae</taxon>
        <taxon>Racocetra</taxon>
    </lineage>
</organism>
<protein>
    <submittedName>
        <fullName evidence="1">28851_t:CDS:1</fullName>
    </submittedName>
</protein>
<dbReference type="EMBL" id="CAJVQC010111599">
    <property type="protein sequence ID" value="CAG8835326.1"/>
    <property type="molecule type" value="Genomic_DNA"/>
</dbReference>
<name>A0ACA9SE52_9GLOM</name>
<feature type="non-terminal residue" evidence="1">
    <location>
        <position position="119"/>
    </location>
</feature>
<keyword evidence="2" id="KW-1185">Reference proteome</keyword>